<reference evidence="1 2" key="1">
    <citation type="submission" date="2017-02" db="EMBL/GenBank/DDBJ databases">
        <authorList>
            <person name="Peterson S.W."/>
        </authorList>
    </citation>
    <scope>NUCLEOTIDE SEQUENCE [LARGE SCALE GENOMIC DNA]</scope>
    <source>
        <strain evidence="1 2">M1</strain>
    </source>
</reference>
<accession>A0A1T5MFF7</accession>
<dbReference type="STRING" id="36842.SAMN02194393_04603"/>
<evidence type="ECO:0000313" key="1">
    <source>
        <dbReference type="EMBL" id="SKC86947.1"/>
    </source>
</evidence>
<keyword evidence="2" id="KW-1185">Reference proteome</keyword>
<organism evidence="1 2">
    <name type="scientific">Maledivibacter halophilus</name>
    <dbReference type="NCBI Taxonomy" id="36842"/>
    <lineage>
        <taxon>Bacteria</taxon>
        <taxon>Bacillati</taxon>
        <taxon>Bacillota</taxon>
        <taxon>Clostridia</taxon>
        <taxon>Peptostreptococcales</taxon>
        <taxon>Caminicellaceae</taxon>
        <taxon>Maledivibacter</taxon>
    </lineage>
</organism>
<dbReference type="RefSeq" id="WP_170917555.1">
    <property type="nucleotide sequence ID" value="NZ_FUZT01000015.1"/>
</dbReference>
<dbReference type="AlphaFoldDB" id="A0A1T5MFF7"/>
<evidence type="ECO:0000313" key="2">
    <source>
        <dbReference type="Proteomes" id="UP000190285"/>
    </source>
</evidence>
<sequence length="57" mass="6479">MTRLPIPQLSEIRVLPPDKKTESRRNEFISILATAVRRRAMAEAKQEDDSKSDPGDN</sequence>
<protein>
    <submittedName>
        <fullName evidence="1">Uncharacterized protein</fullName>
    </submittedName>
</protein>
<name>A0A1T5MFF7_9FIRM</name>
<dbReference type="Proteomes" id="UP000190285">
    <property type="component" value="Unassembled WGS sequence"/>
</dbReference>
<dbReference type="EMBL" id="FUZT01000015">
    <property type="protein sequence ID" value="SKC86947.1"/>
    <property type="molecule type" value="Genomic_DNA"/>
</dbReference>
<gene>
    <name evidence="1" type="ORF">SAMN02194393_04603</name>
</gene>
<proteinExistence type="predicted"/>